<dbReference type="PANTHER" id="PTHR48102:SF7">
    <property type="entry name" value="ATP-DEPENDENT CLP PROTEASE ATP-BINDING SUBUNIT CLPX-LIKE, MITOCHONDRIAL"/>
    <property type="match status" value="1"/>
</dbReference>
<dbReference type="Gene3D" id="3.40.50.300">
    <property type="entry name" value="P-loop containing nucleotide triphosphate hydrolases"/>
    <property type="match status" value="1"/>
</dbReference>
<dbReference type="Gene3D" id="1.10.8.60">
    <property type="match status" value="1"/>
</dbReference>
<keyword evidence="5 6" id="KW-0143">Chaperone</keyword>
<dbReference type="Gene3D" id="6.20.220.10">
    <property type="entry name" value="ClpX chaperone, C4-type zinc finger domain"/>
    <property type="match status" value="1"/>
</dbReference>
<dbReference type="InterPro" id="IPR038366">
    <property type="entry name" value="Znf_CppX_C4_sf"/>
</dbReference>
<feature type="binding site" evidence="6 7">
    <location>
        <position position="33"/>
    </location>
    <ligand>
        <name>Zn(2+)</name>
        <dbReference type="ChEBI" id="CHEBI:29105"/>
    </ligand>
</feature>
<evidence type="ECO:0000313" key="9">
    <source>
        <dbReference type="EMBL" id="MCQ4922989.1"/>
    </source>
</evidence>
<evidence type="ECO:0000256" key="5">
    <source>
        <dbReference type="ARBA" id="ARBA00023186"/>
    </source>
</evidence>
<dbReference type="Pfam" id="PF07724">
    <property type="entry name" value="AAA_2"/>
    <property type="match status" value="1"/>
</dbReference>
<accession>A0ABT1S942</accession>
<sequence length="426" mass="47829">MAKYDEKQLRCSFCGKPQEQVRRLIAGPNVYICNECIELCQEIIEEEFIDNFDYEIQDLPKPIVIKETLDDYVIKQERAKRALAVAVYNHYKRINKKPTKNNDIELQKSNIVMLGPTGSGKTLLAQTLAKILNVPFAIADATSLTEAGYVGEDVENIILKLIQAADYDIERAEKGIIYIDEIDKVARKTENPSITRDVSGEGVQQALLKILEGTVANVPPQGGRKHPHQEFIQVDTTNILFIVGGAFDGLDKIIQNRVGKKSMGFGAEVSSQKDVKIGELLKYLQPEDLLKFGLIPEFVGRLPVMVTLEELDEESLVKILTEPKNALIKQYKELFSMDGVDLEFEEGALLSIAKKAIERKTGARGLRSIIEETLLDIMYELPSRDDIEKCVITKETIENKVEPTLVLSDRKKKSRSKKTSNKESAS</sequence>
<organism evidence="9 10">
    <name type="scientific">Tissierella carlieri</name>
    <dbReference type="NCBI Taxonomy" id="689904"/>
    <lineage>
        <taxon>Bacteria</taxon>
        <taxon>Bacillati</taxon>
        <taxon>Bacillota</taxon>
        <taxon>Tissierellia</taxon>
        <taxon>Tissierellales</taxon>
        <taxon>Tissierellaceae</taxon>
        <taxon>Tissierella</taxon>
    </lineage>
</organism>
<dbReference type="SMART" id="SM01086">
    <property type="entry name" value="ClpB_D2-small"/>
    <property type="match status" value="1"/>
</dbReference>
<dbReference type="InterPro" id="IPR004487">
    <property type="entry name" value="Clp_protease_ATP-bd_su_ClpX"/>
</dbReference>
<comment type="function">
    <text evidence="6">ATP-dependent specificity component of the Clp protease. It directs the protease to specific substrates. Can perform chaperone functions in the absence of ClpP.</text>
</comment>
<feature type="binding site" evidence="6 7">
    <location>
        <position position="36"/>
    </location>
    <ligand>
        <name>Zn(2+)</name>
        <dbReference type="ChEBI" id="CHEBI:29105"/>
    </ligand>
</feature>
<evidence type="ECO:0000256" key="1">
    <source>
        <dbReference type="ARBA" id="ARBA00022723"/>
    </source>
</evidence>
<gene>
    <name evidence="6 9" type="primary">clpX</name>
    <name evidence="9" type="ORF">NE686_07840</name>
</gene>
<keyword evidence="9" id="KW-0645">Protease</keyword>
<dbReference type="InterPro" id="IPR059188">
    <property type="entry name" value="Znf_CLPX-like"/>
</dbReference>
<keyword evidence="1 6" id="KW-0479">Metal-binding</keyword>
<evidence type="ECO:0000256" key="3">
    <source>
        <dbReference type="ARBA" id="ARBA00022833"/>
    </source>
</evidence>
<dbReference type="GO" id="GO:0005524">
    <property type="term" value="F:ATP binding"/>
    <property type="evidence" value="ECO:0007669"/>
    <property type="project" value="UniProtKB-KW"/>
</dbReference>
<keyword evidence="3 6" id="KW-0862">Zinc</keyword>
<evidence type="ECO:0000256" key="4">
    <source>
        <dbReference type="ARBA" id="ARBA00022840"/>
    </source>
</evidence>
<feature type="domain" description="ClpX-type ZB" evidence="8">
    <location>
        <begin position="1"/>
        <end position="52"/>
    </location>
</feature>
<evidence type="ECO:0000256" key="6">
    <source>
        <dbReference type="HAMAP-Rule" id="MF_00175"/>
    </source>
</evidence>
<evidence type="ECO:0000313" key="10">
    <source>
        <dbReference type="Proteomes" id="UP001524478"/>
    </source>
</evidence>
<keyword evidence="2 6" id="KW-0547">Nucleotide-binding</keyword>
<name>A0ABT1S942_9FIRM</name>
<comment type="similarity">
    <text evidence="6 7">Belongs to the ClpX chaperone family.</text>
</comment>
<dbReference type="PROSITE" id="PS51902">
    <property type="entry name" value="CLPX_ZB"/>
    <property type="match status" value="1"/>
</dbReference>
<dbReference type="SMART" id="SM00382">
    <property type="entry name" value="AAA"/>
    <property type="match status" value="1"/>
</dbReference>
<dbReference type="CDD" id="cd19497">
    <property type="entry name" value="RecA-like_ClpX"/>
    <property type="match status" value="1"/>
</dbReference>
<dbReference type="GO" id="GO:0008233">
    <property type="term" value="F:peptidase activity"/>
    <property type="evidence" value="ECO:0007669"/>
    <property type="project" value="UniProtKB-KW"/>
</dbReference>
<comment type="subunit">
    <text evidence="6">Component of the ClpX-ClpP complex. Forms a hexameric ring that, in the presence of ATP, binds to fourteen ClpP subunits assembled into a disk-like structure with a central cavity, resembling the structure of eukaryotic proteasomes.</text>
</comment>
<feature type="binding site" evidence="6 7">
    <location>
        <position position="14"/>
    </location>
    <ligand>
        <name>Zn(2+)</name>
        <dbReference type="ChEBI" id="CHEBI:29105"/>
    </ligand>
</feature>
<dbReference type="NCBIfam" id="NF003745">
    <property type="entry name" value="PRK05342.1"/>
    <property type="match status" value="1"/>
</dbReference>
<evidence type="ECO:0000256" key="2">
    <source>
        <dbReference type="ARBA" id="ARBA00022741"/>
    </source>
</evidence>
<dbReference type="GO" id="GO:0006508">
    <property type="term" value="P:proteolysis"/>
    <property type="evidence" value="ECO:0007669"/>
    <property type="project" value="UniProtKB-KW"/>
</dbReference>
<proteinExistence type="inferred from homology"/>
<dbReference type="PANTHER" id="PTHR48102">
    <property type="entry name" value="ATP-DEPENDENT CLP PROTEASE ATP-BINDING SUBUNIT CLPX-LIKE, MITOCHONDRIAL-RELATED"/>
    <property type="match status" value="1"/>
</dbReference>
<dbReference type="SUPFAM" id="SSF57716">
    <property type="entry name" value="Glucocorticoid receptor-like (DNA-binding domain)"/>
    <property type="match status" value="1"/>
</dbReference>
<feature type="binding site" evidence="6 7">
    <location>
        <position position="11"/>
    </location>
    <ligand>
        <name>Zn(2+)</name>
        <dbReference type="ChEBI" id="CHEBI:29105"/>
    </ligand>
</feature>
<dbReference type="Pfam" id="PF10431">
    <property type="entry name" value="ClpB_D2-small"/>
    <property type="match status" value="1"/>
</dbReference>
<dbReference type="EMBL" id="JANGAC010000004">
    <property type="protein sequence ID" value="MCQ4922989.1"/>
    <property type="molecule type" value="Genomic_DNA"/>
</dbReference>
<keyword evidence="4 6" id="KW-0067">ATP-binding</keyword>
<feature type="binding site" evidence="6">
    <location>
        <begin position="116"/>
        <end position="123"/>
    </location>
    <ligand>
        <name>ATP</name>
        <dbReference type="ChEBI" id="CHEBI:30616"/>
    </ligand>
</feature>
<dbReference type="InterPro" id="IPR050052">
    <property type="entry name" value="ATP-dep_Clp_protease_ClpX"/>
</dbReference>
<dbReference type="NCBIfam" id="TIGR00382">
    <property type="entry name" value="clpX"/>
    <property type="match status" value="1"/>
</dbReference>
<dbReference type="HAMAP" id="MF_00175">
    <property type="entry name" value="ClpX"/>
    <property type="match status" value="1"/>
</dbReference>
<dbReference type="InterPro" id="IPR019489">
    <property type="entry name" value="Clp_ATPase_C"/>
</dbReference>
<dbReference type="Pfam" id="PF06689">
    <property type="entry name" value="zf-C4_ClpX"/>
    <property type="match status" value="1"/>
</dbReference>
<comment type="caution">
    <text evidence="9">The sequence shown here is derived from an EMBL/GenBank/DDBJ whole genome shotgun (WGS) entry which is preliminary data.</text>
</comment>
<dbReference type="SMART" id="SM00994">
    <property type="entry name" value="zf-C4_ClpX"/>
    <property type="match status" value="1"/>
</dbReference>
<dbReference type="InterPro" id="IPR027417">
    <property type="entry name" value="P-loop_NTPase"/>
</dbReference>
<keyword evidence="10" id="KW-1185">Reference proteome</keyword>
<dbReference type="InterPro" id="IPR046425">
    <property type="entry name" value="ClpX_bact"/>
</dbReference>
<dbReference type="Proteomes" id="UP001524478">
    <property type="component" value="Unassembled WGS sequence"/>
</dbReference>
<dbReference type="InterPro" id="IPR003593">
    <property type="entry name" value="AAA+_ATPase"/>
</dbReference>
<dbReference type="RefSeq" id="WP_256311063.1">
    <property type="nucleotide sequence ID" value="NZ_JANGAC010000004.1"/>
</dbReference>
<reference evidence="9 10" key="1">
    <citation type="submission" date="2022-06" db="EMBL/GenBank/DDBJ databases">
        <title>Isolation of gut microbiota from human fecal samples.</title>
        <authorList>
            <person name="Pamer E.G."/>
            <person name="Barat B."/>
            <person name="Waligurski E."/>
            <person name="Medina S."/>
            <person name="Paddock L."/>
            <person name="Mostad J."/>
        </authorList>
    </citation>
    <scope>NUCLEOTIDE SEQUENCE [LARGE SCALE GENOMIC DNA]</scope>
    <source>
        <strain evidence="9 10">DFI.7.95</strain>
    </source>
</reference>
<evidence type="ECO:0000256" key="7">
    <source>
        <dbReference type="PROSITE-ProRule" id="PRU01250"/>
    </source>
</evidence>
<keyword evidence="9" id="KW-0378">Hydrolase</keyword>
<dbReference type="InterPro" id="IPR003959">
    <property type="entry name" value="ATPase_AAA_core"/>
</dbReference>
<dbReference type="InterPro" id="IPR010603">
    <property type="entry name" value="Znf_CppX_C4"/>
</dbReference>
<dbReference type="SUPFAM" id="SSF52540">
    <property type="entry name" value="P-loop containing nucleoside triphosphate hydrolases"/>
    <property type="match status" value="1"/>
</dbReference>
<evidence type="ECO:0000259" key="8">
    <source>
        <dbReference type="PROSITE" id="PS51902"/>
    </source>
</evidence>
<protein>
    <recommendedName>
        <fullName evidence="6">ATP-dependent Clp protease ATP-binding subunit ClpX</fullName>
    </recommendedName>
</protein>